<dbReference type="GO" id="GO:0006412">
    <property type="term" value="P:translation"/>
    <property type="evidence" value="ECO:0007669"/>
    <property type="project" value="TreeGrafter"/>
</dbReference>
<evidence type="ECO:0000313" key="8">
    <source>
        <dbReference type="Proteomes" id="UP000760668"/>
    </source>
</evidence>
<dbReference type="RefSeq" id="WP_295368129.1">
    <property type="nucleotide sequence ID" value="NZ_DYUC01000048.1"/>
</dbReference>
<feature type="binding site" evidence="5">
    <location>
        <begin position="58"/>
        <end position="61"/>
    </location>
    <ligand>
        <name>GTP</name>
        <dbReference type="ChEBI" id="CHEBI:37565"/>
    </ligand>
</feature>
<dbReference type="Gene3D" id="3.40.50.300">
    <property type="entry name" value="P-loop containing nucleotide triphosphate hydrolases"/>
    <property type="match status" value="1"/>
</dbReference>
<dbReference type="InterPro" id="IPR023179">
    <property type="entry name" value="GTP-bd_ortho_bundle_sf"/>
</dbReference>
<dbReference type="PANTHER" id="PTHR45782">
    <property type="entry name" value="MITOCHONDRIAL RIBOSOME-ASSOCIATED GTPASE 1"/>
    <property type="match status" value="1"/>
</dbReference>
<dbReference type="PIRSF" id="PIRSF006230">
    <property type="entry name" value="MG442"/>
    <property type="match status" value="1"/>
</dbReference>
<evidence type="ECO:0000256" key="5">
    <source>
        <dbReference type="PIRSR" id="PIRSR006230-1"/>
    </source>
</evidence>
<proteinExistence type="inferred from homology"/>
<dbReference type="Pfam" id="PF01926">
    <property type="entry name" value="MMR_HSR1"/>
    <property type="match status" value="1"/>
</dbReference>
<dbReference type="InterPro" id="IPR030378">
    <property type="entry name" value="G_CP_dom"/>
</dbReference>
<organism evidence="7 8">
    <name type="scientific">Pseudoflavonifractor capillosus</name>
    <dbReference type="NCBI Taxonomy" id="106588"/>
    <lineage>
        <taxon>Bacteria</taxon>
        <taxon>Bacillati</taxon>
        <taxon>Bacillota</taxon>
        <taxon>Clostridia</taxon>
        <taxon>Eubacteriales</taxon>
        <taxon>Oscillospiraceae</taxon>
        <taxon>Pseudoflavonifractor</taxon>
    </lineage>
</organism>
<dbReference type="InterPro" id="IPR016478">
    <property type="entry name" value="GTPase_MTG1"/>
</dbReference>
<keyword evidence="3 4" id="KW-0342">GTP-binding</keyword>
<dbReference type="GO" id="GO:0005737">
    <property type="term" value="C:cytoplasm"/>
    <property type="evidence" value="ECO:0007669"/>
    <property type="project" value="UniProtKB-SubCell"/>
</dbReference>
<reference evidence="7" key="1">
    <citation type="journal article" date="2021" name="PeerJ">
        <title>Extensive microbial diversity within the chicken gut microbiome revealed by metagenomics and culture.</title>
        <authorList>
            <person name="Gilroy R."/>
            <person name="Ravi A."/>
            <person name="Getino M."/>
            <person name="Pursley I."/>
            <person name="Horton D.L."/>
            <person name="Alikhan N.F."/>
            <person name="Baker D."/>
            <person name="Gharbi K."/>
            <person name="Hall N."/>
            <person name="Watson M."/>
            <person name="Adriaenssens E.M."/>
            <person name="Foster-Nyarko E."/>
            <person name="Jarju S."/>
            <person name="Secka A."/>
            <person name="Antonio M."/>
            <person name="Oren A."/>
            <person name="Chaudhuri R.R."/>
            <person name="La Ragione R."/>
            <person name="Hildebrand F."/>
            <person name="Pallen M.J."/>
        </authorList>
    </citation>
    <scope>NUCLEOTIDE SEQUENCE</scope>
    <source>
        <strain evidence="7">CHK179-5677</strain>
    </source>
</reference>
<dbReference type="EMBL" id="DYUC01000048">
    <property type="protein sequence ID" value="HJG86432.1"/>
    <property type="molecule type" value="Genomic_DNA"/>
</dbReference>
<comment type="similarity">
    <text evidence="4">Belongs to the TRAFAC class YlqF/YawG GTPase family. MTG1 subfamily.</text>
</comment>
<dbReference type="GO" id="GO:0003924">
    <property type="term" value="F:GTPase activity"/>
    <property type="evidence" value="ECO:0007669"/>
    <property type="project" value="TreeGrafter"/>
</dbReference>
<feature type="domain" description="CP-type G" evidence="6">
    <location>
        <begin position="11"/>
        <end position="178"/>
    </location>
</feature>
<evidence type="ECO:0000256" key="1">
    <source>
        <dbReference type="ARBA" id="ARBA00014898"/>
    </source>
</evidence>
<accession>A0A921MLI6</accession>
<dbReference type="Gene3D" id="1.10.1580.10">
    <property type="match status" value="1"/>
</dbReference>
<dbReference type="GO" id="GO:0005525">
    <property type="term" value="F:GTP binding"/>
    <property type="evidence" value="ECO:0007669"/>
    <property type="project" value="UniProtKB-KW"/>
</dbReference>
<evidence type="ECO:0000259" key="6">
    <source>
        <dbReference type="PROSITE" id="PS51721"/>
    </source>
</evidence>
<evidence type="ECO:0000256" key="3">
    <source>
        <dbReference type="ARBA" id="ARBA00023134"/>
    </source>
</evidence>
<dbReference type="CDD" id="cd01856">
    <property type="entry name" value="YlqF"/>
    <property type="match status" value="1"/>
</dbReference>
<dbReference type="AlphaFoldDB" id="A0A921MLI6"/>
<evidence type="ECO:0000313" key="7">
    <source>
        <dbReference type="EMBL" id="HJG86432.1"/>
    </source>
</evidence>
<dbReference type="FunFam" id="3.40.50.300:FF:000590">
    <property type="entry name" value="Ribosome biogenesis GTPase A"/>
    <property type="match status" value="1"/>
</dbReference>
<dbReference type="SUPFAM" id="SSF52540">
    <property type="entry name" value="P-loop containing nucleoside triphosphate hydrolases"/>
    <property type="match status" value="1"/>
</dbReference>
<feature type="binding site" evidence="5">
    <location>
        <position position="174"/>
    </location>
    <ligand>
        <name>GTP</name>
        <dbReference type="ChEBI" id="CHEBI:37565"/>
    </ligand>
</feature>
<comment type="function">
    <text evidence="4">Required for a late step of 50S ribosomal subunit assembly. Has GTPase activity.</text>
</comment>
<dbReference type="Proteomes" id="UP000760668">
    <property type="component" value="Unassembled WGS sequence"/>
</dbReference>
<evidence type="ECO:0000256" key="4">
    <source>
        <dbReference type="PIRNR" id="PIRNR006230"/>
    </source>
</evidence>
<dbReference type="InterPro" id="IPR006073">
    <property type="entry name" value="GTP-bd"/>
</dbReference>
<protein>
    <recommendedName>
        <fullName evidence="1 4">Ribosome biogenesis GTPase A</fullName>
    </recommendedName>
</protein>
<dbReference type="NCBIfam" id="TIGR03596">
    <property type="entry name" value="GTPase_YlqF"/>
    <property type="match status" value="1"/>
</dbReference>
<comment type="subcellular location">
    <subcellularLocation>
        <location evidence="4">Cytoplasm</location>
    </subcellularLocation>
</comment>
<dbReference type="PROSITE" id="PS51721">
    <property type="entry name" value="G_CP"/>
    <property type="match status" value="1"/>
</dbReference>
<comment type="caution">
    <text evidence="7">The sequence shown here is derived from an EMBL/GenBank/DDBJ whole genome shotgun (WGS) entry which is preliminary data.</text>
</comment>
<keyword evidence="2 4" id="KW-0547">Nucleotide-binding</keyword>
<feature type="binding site" evidence="5">
    <location>
        <begin position="130"/>
        <end position="135"/>
    </location>
    <ligand>
        <name>GTP</name>
        <dbReference type="ChEBI" id="CHEBI:37565"/>
    </ligand>
</feature>
<name>A0A921MLI6_9FIRM</name>
<dbReference type="InterPro" id="IPR027417">
    <property type="entry name" value="P-loop_NTPase"/>
</dbReference>
<evidence type="ECO:0000256" key="2">
    <source>
        <dbReference type="ARBA" id="ARBA00022741"/>
    </source>
</evidence>
<sequence>MEIQWFPGHMKKTQRMIAENLKYVDIVAEVIDARIPVSSRNPDIDALVGEKPRLIVLNRADQADPAGNRLWGDWFRSRGWSVLETDAKEGKGINQFSPVVKEVLKDKIQQWQAKGQVGRPIRAMIVGVPNVGKSTFINKVARRKSAKASDKPGVTRGKQWVAVDAGLDLLDTPGILWPKFEDPQTGLHLAFTGAVKDEIMDTETLACHLLEELAAAYPAALTERYKIVVPERGEEESLAYGYALLEQAARKRGFLISGGEPDTERMGKVLLDEFRAGKLGRFTLEKPQAISEEME</sequence>
<keyword evidence="4" id="KW-0963">Cytoplasm</keyword>
<reference evidence="7" key="2">
    <citation type="submission" date="2021-09" db="EMBL/GenBank/DDBJ databases">
        <authorList>
            <person name="Gilroy R."/>
        </authorList>
    </citation>
    <scope>NUCLEOTIDE SEQUENCE</scope>
    <source>
        <strain evidence="7">CHK179-5677</strain>
    </source>
</reference>
<dbReference type="InterPro" id="IPR019991">
    <property type="entry name" value="GTP-bd_ribosome_bgen"/>
</dbReference>
<dbReference type="PANTHER" id="PTHR45782:SF4">
    <property type="entry name" value="MITOCHONDRIAL RIBOSOME-ASSOCIATED GTPASE 1"/>
    <property type="match status" value="1"/>
</dbReference>
<gene>
    <name evidence="7" type="primary">ylqF</name>
    <name evidence="7" type="ORF">K8V01_05330</name>
</gene>